<dbReference type="GO" id="GO:0035438">
    <property type="term" value="F:cyclic-di-GMP binding"/>
    <property type="evidence" value="ECO:0007669"/>
    <property type="project" value="InterPro"/>
</dbReference>
<proteinExistence type="predicted"/>
<sequence length="250" mass="28352">MGFDISKIMLPSVGVDMVFNINSLAPYCRPSIIYDINVANTSIIIAQPHIPFLKDTNFKELHLTTIIQDKNRKIRLGVTCRQFKIINHFALANNTKVQAVLLSYELPVKETNIRGGFRLLLNAKHLVKGKLRYKNFEYYTSREFSIKDISLSGLSLVIPKKTNNKPNPLCEIKINEHIMIGIILINTNQGTPVGVLSIKTQVVRINTNNSRTYALVGLKILNLGNKNETLLNRFIHDAQIDDLKTLSRRN</sequence>
<reference evidence="3" key="1">
    <citation type="submission" date="2016-10" db="EMBL/GenBank/DDBJ databases">
        <authorList>
            <person name="Varghese N."/>
            <person name="Submissions S."/>
        </authorList>
    </citation>
    <scope>NUCLEOTIDE SEQUENCE [LARGE SCALE GENOMIC DNA]</scope>
    <source>
        <strain evidence="3">DSM 3384</strain>
    </source>
</reference>
<keyword evidence="3" id="KW-1185">Reference proteome</keyword>
<evidence type="ECO:0000313" key="2">
    <source>
        <dbReference type="EMBL" id="SDT84534.1"/>
    </source>
</evidence>
<evidence type="ECO:0000259" key="1">
    <source>
        <dbReference type="Pfam" id="PF07238"/>
    </source>
</evidence>
<protein>
    <submittedName>
        <fullName evidence="2">PilZ domain-containing protein</fullName>
    </submittedName>
</protein>
<dbReference type="Proteomes" id="UP000199608">
    <property type="component" value="Unassembled WGS sequence"/>
</dbReference>
<organism evidence="2 3">
    <name type="scientific">Desulfobacula phenolica</name>
    <dbReference type="NCBI Taxonomy" id="90732"/>
    <lineage>
        <taxon>Bacteria</taxon>
        <taxon>Pseudomonadati</taxon>
        <taxon>Thermodesulfobacteriota</taxon>
        <taxon>Desulfobacteria</taxon>
        <taxon>Desulfobacterales</taxon>
        <taxon>Desulfobacteraceae</taxon>
        <taxon>Desulfobacula</taxon>
    </lineage>
</organism>
<dbReference type="Pfam" id="PF07238">
    <property type="entry name" value="PilZ"/>
    <property type="match status" value="1"/>
</dbReference>
<dbReference type="InterPro" id="IPR009875">
    <property type="entry name" value="PilZ_domain"/>
</dbReference>
<dbReference type="EMBL" id="FNLL01000001">
    <property type="protein sequence ID" value="SDT84534.1"/>
    <property type="molecule type" value="Genomic_DNA"/>
</dbReference>
<dbReference type="Gene3D" id="2.40.10.220">
    <property type="entry name" value="predicted glycosyltransferase like domains"/>
    <property type="match status" value="1"/>
</dbReference>
<dbReference type="RefSeq" id="WP_092229727.1">
    <property type="nucleotide sequence ID" value="NZ_FNLL01000001.1"/>
</dbReference>
<accession>A0A1H2DP36</accession>
<feature type="domain" description="PilZ" evidence="1">
    <location>
        <begin position="143"/>
        <end position="235"/>
    </location>
</feature>
<evidence type="ECO:0000313" key="3">
    <source>
        <dbReference type="Proteomes" id="UP000199608"/>
    </source>
</evidence>
<gene>
    <name evidence="2" type="ORF">SAMN04487931_101296</name>
</gene>
<dbReference type="AlphaFoldDB" id="A0A1H2DP36"/>
<name>A0A1H2DP36_9BACT</name>